<sequence>MEPTFHGSTSDTANQNHYMADSTQFKMVSSTQLNMASVGALRPTVALPLPRKREITGLLLLALIFPYLAIYLDGGSAAVVICNILLVLTFWPIGIIHGLVYICRGRQHRSMSRPMRTSLWIKNEPEKQPFQDAYRESKPENAFSNQGQEAEPVKDQSIPTRKTITLGLPEYEYPLPRKQENPFRDQFV</sequence>
<evidence type="ECO:0000256" key="2">
    <source>
        <dbReference type="ARBA" id="ARBA00009530"/>
    </source>
</evidence>
<proteinExistence type="inferred from homology"/>
<name>A0A6A6APR3_9PLEO</name>
<dbReference type="RefSeq" id="XP_033527913.1">
    <property type="nucleotide sequence ID" value="XM_033667428.1"/>
</dbReference>
<evidence type="ECO:0000256" key="5">
    <source>
        <dbReference type="ARBA" id="ARBA00023136"/>
    </source>
</evidence>
<dbReference type="Proteomes" id="UP000799771">
    <property type="component" value="Unassembled WGS sequence"/>
</dbReference>
<dbReference type="AlphaFoldDB" id="A0A6A6APR3"/>
<feature type="transmembrane region" description="Helical" evidence="7">
    <location>
        <begin position="78"/>
        <end position="103"/>
    </location>
</feature>
<dbReference type="Pfam" id="PF01679">
    <property type="entry name" value="Pmp3"/>
    <property type="match status" value="1"/>
</dbReference>
<dbReference type="InterPro" id="IPR000612">
    <property type="entry name" value="PMP3"/>
</dbReference>
<comment type="subcellular location">
    <subcellularLocation>
        <location evidence="1">Membrane</location>
    </subcellularLocation>
</comment>
<feature type="compositionally biased region" description="Basic and acidic residues" evidence="6">
    <location>
        <begin position="130"/>
        <end position="139"/>
    </location>
</feature>
<organism evidence="8 9">
    <name type="scientific">Dothidotthia symphoricarpi CBS 119687</name>
    <dbReference type="NCBI Taxonomy" id="1392245"/>
    <lineage>
        <taxon>Eukaryota</taxon>
        <taxon>Fungi</taxon>
        <taxon>Dikarya</taxon>
        <taxon>Ascomycota</taxon>
        <taxon>Pezizomycotina</taxon>
        <taxon>Dothideomycetes</taxon>
        <taxon>Pleosporomycetidae</taxon>
        <taxon>Pleosporales</taxon>
        <taxon>Dothidotthiaceae</taxon>
        <taxon>Dothidotthia</taxon>
    </lineage>
</organism>
<feature type="region of interest" description="Disordered" evidence="6">
    <location>
        <begin position="130"/>
        <end position="157"/>
    </location>
</feature>
<accession>A0A6A6APR3</accession>
<evidence type="ECO:0000256" key="7">
    <source>
        <dbReference type="SAM" id="Phobius"/>
    </source>
</evidence>
<evidence type="ECO:0000313" key="9">
    <source>
        <dbReference type="Proteomes" id="UP000799771"/>
    </source>
</evidence>
<comment type="similarity">
    <text evidence="2">Belongs to the UPF0057 (PMP3) family.</text>
</comment>
<protein>
    <submittedName>
        <fullName evidence="8">Uncharacterized protein</fullName>
    </submittedName>
</protein>
<evidence type="ECO:0000256" key="6">
    <source>
        <dbReference type="SAM" id="MobiDB-lite"/>
    </source>
</evidence>
<evidence type="ECO:0000256" key="3">
    <source>
        <dbReference type="ARBA" id="ARBA00022692"/>
    </source>
</evidence>
<feature type="transmembrane region" description="Helical" evidence="7">
    <location>
        <begin position="55"/>
        <end position="72"/>
    </location>
</feature>
<dbReference type="GeneID" id="54407860"/>
<keyword evidence="9" id="KW-1185">Reference proteome</keyword>
<dbReference type="OrthoDB" id="3795589at2759"/>
<evidence type="ECO:0000256" key="1">
    <source>
        <dbReference type="ARBA" id="ARBA00004370"/>
    </source>
</evidence>
<dbReference type="EMBL" id="ML977499">
    <property type="protein sequence ID" value="KAF2133526.1"/>
    <property type="molecule type" value="Genomic_DNA"/>
</dbReference>
<reference evidence="8" key="1">
    <citation type="journal article" date="2020" name="Stud. Mycol.">
        <title>101 Dothideomycetes genomes: a test case for predicting lifestyles and emergence of pathogens.</title>
        <authorList>
            <person name="Haridas S."/>
            <person name="Albert R."/>
            <person name="Binder M."/>
            <person name="Bloem J."/>
            <person name="Labutti K."/>
            <person name="Salamov A."/>
            <person name="Andreopoulos B."/>
            <person name="Baker S."/>
            <person name="Barry K."/>
            <person name="Bills G."/>
            <person name="Bluhm B."/>
            <person name="Cannon C."/>
            <person name="Castanera R."/>
            <person name="Culley D."/>
            <person name="Daum C."/>
            <person name="Ezra D."/>
            <person name="Gonzalez J."/>
            <person name="Henrissat B."/>
            <person name="Kuo A."/>
            <person name="Liang C."/>
            <person name="Lipzen A."/>
            <person name="Lutzoni F."/>
            <person name="Magnuson J."/>
            <person name="Mondo S."/>
            <person name="Nolan M."/>
            <person name="Ohm R."/>
            <person name="Pangilinan J."/>
            <person name="Park H.-J."/>
            <person name="Ramirez L."/>
            <person name="Alfaro M."/>
            <person name="Sun H."/>
            <person name="Tritt A."/>
            <person name="Yoshinaga Y."/>
            <person name="Zwiers L.-H."/>
            <person name="Turgeon B."/>
            <person name="Goodwin S."/>
            <person name="Spatafora J."/>
            <person name="Crous P."/>
            <person name="Grigoriev I."/>
        </authorList>
    </citation>
    <scope>NUCLEOTIDE SEQUENCE</scope>
    <source>
        <strain evidence="8">CBS 119687</strain>
    </source>
</reference>
<keyword evidence="4 7" id="KW-1133">Transmembrane helix</keyword>
<keyword evidence="3 7" id="KW-0812">Transmembrane</keyword>
<dbReference type="GO" id="GO:0016020">
    <property type="term" value="C:membrane"/>
    <property type="evidence" value="ECO:0007669"/>
    <property type="project" value="UniProtKB-SubCell"/>
</dbReference>
<evidence type="ECO:0000256" key="4">
    <source>
        <dbReference type="ARBA" id="ARBA00022989"/>
    </source>
</evidence>
<evidence type="ECO:0000313" key="8">
    <source>
        <dbReference type="EMBL" id="KAF2133526.1"/>
    </source>
</evidence>
<keyword evidence="5 7" id="KW-0472">Membrane</keyword>
<gene>
    <name evidence="8" type="ORF">P153DRAFT_363701</name>
</gene>